<organism evidence="1 2">
    <name type="scientific">Candidatus Synechococcus calcipolaris G9</name>
    <dbReference type="NCBI Taxonomy" id="1497997"/>
    <lineage>
        <taxon>Bacteria</taxon>
        <taxon>Bacillati</taxon>
        <taxon>Cyanobacteriota</taxon>
        <taxon>Cyanophyceae</taxon>
        <taxon>Synechococcales</taxon>
        <taxon>Synechococcaceae</taxon>
        <taxon>Synechococcus</taxon>
    </lineage>
</organism>
<dbReference type="Pfam" id="PF10013">
    <property type="entry name" value="DUF2256"/>
    <property type="match status" value="1"/>
</dbReference>
<proteinExistence type="predicted"/>
<evidence type="ECO:0000313" key="1">
    <source>
        <dbReference type="EMBL" id="MDG2992274.1"/>
    </source>
</evidence>
<reference evidence="1" key="1">
    <citation type="journal article" date="2022" name="Genome Biol. Evol.">
        <title>A New Gene Family Diagnostic for Intracellular Biomineralization of Amorphous Ca Carbonates by Cyanobacteria.</title>
        <authorList>
            <person name="Benzerara K."/>
            <person name="Duprat E."/>
            <person name="Bitard-Feildel T."/>
            <person name="Caumes G."/>
            <person name="Cassier-Chauvat C."/>
            <person name="Chauvat F."/>
            <person name="Dezi M."/>
            <person name="Diop S.I."/>
            <person name="Gaschignard G."/>
            <person name="Gorgen S."/>
            <person name="Gugger M."/>
            <person name="Lopez-Garcia P."/>
            <person name="Millet M."/>
            <person name="Skouri-Panet F."/>
            <person name="Moreira D."/>
            <person name="Callebaut I."/>
        </authorList>
    </citation>
    <scope>NUCLEOTIDE SEQUENCE</scope>
    <source>
        <strain evidence="1">G9</strain>
    </source>
</reference>
<reference evidence="1" key="2">
    <citation type="submission" date="2022-01" db="EMBL/GenBank/DDBJ databases">
        <authorList>
            <person name="Zivanovic Y."/>
            <person name="Moreira D."/>
            <person name="Lopez-Garcia P."/>
        </authorList>
    </citation>
    <scope>NUCLEOTIDE SEQUENCE</scope>
    <source>
        <strain evidence="1">G9</strain>
    </source>
</reference>
<name>A0ABT6F332_9SYNE</name>
<gene>
    <name evidence="1" type="ORF">L3556_15250</name>
</gene>
<dbReference type="PANTHER" id="PTHR37463">
    <property type="entry name" value="GSL3115 PROTEIN"/>
    <property type="match status" value="1"/>
</dbReference>
<sequence>MHRRKSSSLAIKKHLPAKVCPICNRPFEWRKKWADCWQDVKYCSQRCRRRRHLLNTAAEELSANRSNL</sequence>
<dbReference type="InterPro" id="IPR017136">
    <property type="entry name" value="UCP037205"/>
</dbReference>
<accession>A0ABT6F332</accession>
<keyword evidence="2" id="KW-1185">Reference proteome</keyword>
<comment type="caution">
    <text evidence="1">The sequence shown here is derived from an EMBL/GenBank/DDBJ whole genome shotgun (WGS) entry which is preliminary data.</text>
</comment>
<dbReference type="PANTHER" id="PTHR37463:SF1">
    <property type="entry name" value="DUF2256 DOMAIN-CONTAINING PROTEIN"/>
    <property type="match status" value="1"/>
</dbReference>
<protein>
    <submittedName>
        <fullName evidence="1">DUF2256 domain-containing protein</fullName>
    </submittedName>
</protein>
<dbReference type="Proteomes" id="UP001154265">
    <property type="component" value="Unassembled WGS sequence"/>
</dbReference>
<dbReference type="EMBL" id="JAKKUT010000008">
    <property type="protein sequence ID" value="MDG2992274.1"/>
    <property type="molecule type" value="Genomic_DNA"/>
</dbReference>
<dbReference type="RefSeq" id="WP_277868192.1">
    <property type="nucleotide sequence ID" value="NZ_JAKKUT010000008.1"/>
</dbReference>
<evidence type="ECO:0000313" key="2">
    <source>
        <dbReference type="Proteomes" id="UP001154265"/>
    </source>
</evidence>